<dbReference type="Proteomes" id="UP000245802">
    <property type="component" value="Chromosome"/>
</dbReference>
<dbReference type="Pfam" id="PF13466">
    <property type="entry name" value="STAS_2"/>
    <property type="match status" value="1"/>
</dbReference>
<dbReference type="PANTHER" id="PTHR35849">
    <property type="entry name" value="BLR2341 PROTEIN"/>
    <property type="match status" value="1"/>
</dbReference>
<keyword evidence="3" id="KW-1185">Reference proteome</keyword>
<dbReference type="InterPro" id="IPR002645">
    <property type="entry name" value="STAS_dom"/>
</dbReference>
<dbReference type="SUPFAM" id="SSF52091">
    <property type="entry name" value="SpoIIaa-like"/>
    <property type="match status" value="1"/>
</dbReference>
<feature type="domain" description="STAS" evidence="1">
    <location>
        <begin position="7"/>
        <end position="104"/>
    </location>
</feature>
<proteinExistence type="predicted"/>
<organism evidence="2 3">
    <name type="scientific">Gemmata obscuriglobus</name>
    <dbReference type="NCBI Taxonomy" id="114"/>
    <lineage>
        <taxon>Bacteria</taxon>
        <taxon>Pseudomonadati</taxon>
        <taxon>Planctomycetota</taxon>
        <taxon>Planctomycetia</taxon>
        <taxon>Gemmatales</taxon>
        <taxon>Gemmataceae</taxon>
        <taxon>Gemmata</taxon>
    </lineage>
</organism>
<dbReference type="RefSeq" id="WP_010047415.1">
    <property type="nucleotide sequence ID" value="NZ_CP025958.1"/>
</dbReference>
<dbReference type="InterPro" id="IPR036513">
    <property type="entry name" value="STAS_dom_sf"/>
</dbReference>
<gene>
    <name evidence="2" type="ORF">C1280_06140</name>
</gene>
<dbReference type="KEGG" id="gog:C1280_06140"/>
<dbReference type="PANTHER" id="PTHR35849:SF2">
    <property type="entry name" value="BLR2341 PROTEIN"/>
    <property type="match status" value="1"/>
</dbReference>
<protein>
    <submittedName>
        <fullName evidence="2">Anti-sigma factor antagonist</fullName>
    </submittedName>
</protein>
<name>A0A2Z3H4W2_9BACT</name>
<dbReference type="Gene3D" id="3.30.750.24">
    <property type="entry name" value="STAS domain"/>
    <property type="match status" value="1"/>
</dbReference>
<dbReference type="AlphaFoldDB" id="A0A2Z3H4W2"/>
<evidence type="ECO:0000313" key="3">
    <source>
        <dbReference type="Proteomes" id="UP000245802"/>
    </source>
</evidence>
<dbReference type="PROSITE" id="PS50801">
    <property type="entry name" value="STAS"/>
    <property type="match status" value="1"/>
</dbReference>
<accession>A0A2Z3H4W2</accession>
<evidence type="ECO:0000259" key="1">
    <source>
        <dbReference type="PROSITE" id="PS50801"/>
    </source>
</evidence>
<sequence length="104" mass="10833">MAGASPVRVTDDERPGWARLVLAGRVTVTDAHPLHAAAREILARGANVAVRCEGVEHLDTAAIQVLLSLSREVRRAGRQLVVGGVPGPIAEYLRLAGLAGQPAA</sequence>
<dbReference type="OrthoDB" id="5471473at2"/>
<dbReference type="InterPro" id="IPR052746">
    <property type="entry name" value="MlaB_ABC_Transporter"/>
</dbReference>
<dbReference type="InterPro" id="IPR058548">
    <property type="entry name" value="MlaB-like_STAS"/>
</dbReference>
<dbReference type="CDD" id="cd07043">
    <property type="entry name" value="STAS_anti-anti-sigma_factors"/>
    <property type="match status" value="1"/>
</dbReference>
<dbReference type="EMBL" id="CP025958">
    <property type="protein sequence ID" value="AWM36644.1"/>
    <property type="molecule type" value="Genomic_DNA"/>
</dbReference>
<reference evidence="2 3" key="1">
    <citation type="submission" date="2018-01" db="EMBL/GenBank/DDBJ databases">
        <title>G. obscuriglobus.</title>
        <authorList>
            <person name="Franke J."/>
            <person name="Blomberg W."/>
            <person name="Selmecki A."/>
        </authorList>
    </citation>
    <scope>NUCLEOTIDE SEQUENCE [LARGE SCALE GENOMIC DNA]</scope>
    <source>
        <strain evidence="2 3">DSM 5831</strain>
    </source>
</reference>
<evidence type="ECO:0000313" key="2">
    <source>
        <dbReference type="EMBL" id="AWM36644.1"/>
    </source>
</evidence>